<feature type="binding site" evidence="6">
    <location>
        <position position="271"/>
    </location>
    <ligand>
        <name>Ca(2+)</name>
        <dbReference type="ChEBI" id="CHEBI:29108"/>
    </ligand>
</feature>
<dbReference type="GO" id="GO:0016811">
    <property type="term" value="F:hydrolase activity, acting on carbon-nitrogen (but not peptide) bonds, in linear amides"/>
    <property type="evidence" value="ECO:0007669"/>
    <property type="project" value="InterPro"/>
</dbReference>
<sequence>MRHILLILFTFICVSCSQPTPEQLEVSRWQEQAKNVTIIRDEWGIPHVYGKTDADAVFGMIYAQAEDDFNRIEVNYLNAMGRLAEAEGESELYRDLRMKMFIDPAEIQQQYEESPEWLKKLMNAFADGLNYYLHTHPEVKPRVLTRFEPWMALTFTEGSIGGDIESFVSMNQLENFYGDRMEQLPLETTDLTKEPSGSNGFAIAPSNSATGNALLLINPHTSFYFRAELQMASEEGLNAYGAVTWGQFFVYQGFNEKTGWMHTSSKADAVDYYLETVSEKEDGYYYLYDGEERKLTTKEITLPYKTDSGMEEKQVTVYYSHHGPIIRSEGDKWVSVKLMHEPIKALTQSYTRTKATGYKSFAETMDILTNSSNNTVYADAEGNIAYWHGNFIPRRDPSYDWRKPVDGSTSATEWQGLHPVSEHITLLNPSNGWLMNTNNWPFSAAGENSPKRADYPLYMSNNTENPRGIHAIKVLEGKTDFTIESLREAAYDSYLTAFDTLLPALFDAYDATGDDDPFKEDLKAPVEALRGWDKRYSVDSVPTSVAIFWGQELMREVMQKARDAEADIYEYMAGETTPEQRVFALLRAVKKLEKDFGTWQTPWGDINRFQRLTGDIVQPFDDSQPSYPVAFPSARWGSLAAYGQRTFNGTKKIYGTRGNSFVAIVEFGDKVRAKAITAGGQSGDPQSPHFYDQAELYSKGLLRDVHYYRADVEANAKRTYSPGQ</sequence>
<dbReference type="Gene3D" id="1.10.439.10">
    <property type="entry name" value="Penicillin Amidohydrolase, domain 1"/>
    <property type="match status" value="1"/>
</dbReference>
<dbReference type="InterPro" id="IPR043147">
    <property type="entry name" value="Penicillin_amidase_A-knob"/>
</dbReference>
<feature type="binding site" evidence="6">
    <location>
        <position position="270"/>
    </location>
    <ligand>
        <name>Ca(2+)</name>
        <dbReference type="ChEBI" id="CHEBI:29108"/>
    </ligand>
</feature>
<dbReference type="GO" id="GO:0046872">
    <property type="term" value="F:metal ion binding"/>
    <property type="evidence" value="ECO:0007669"/>
    <property type="project" value="UniProtKB-KW"/>
</dbReference>
<dbReference type="InterPro" id="IPR043146">
    <property type="entry name" value="Penicillin_amidase_N_B-knob"/>
</dbReference>
<accession>A0A919E8K3</accession>
<dbReference type="CDD" id="cd01936">
    <property type="entry name" value="Ntn_CA"/>
    <property type="match status" value="1"/>
</dbReference>
<dbReference type="Gene3D" id="3.60.20.10">
    <property type="entry name" value="Glutamine Phosphoribosylpyrophosphate, subunit 1, domain 1"/>
    <property type="match status" value="1"/>
</dbReference>
<keyword evidence="6" id="KW-0479">Metal-binding</keyword>
<reference evidence="7" key="1">
    <citation type="journal article" date="2014" name="Int. J. Syst. Evol. Microbiol.">
        <title>Complete genome sequence of Corynebacterium casei LMG S-19264T (=DSM 44701T), isolated from a smear-ripened cheese.</title>
        <authorList>
            <consortium name="US DOE Joint Genome Institute (JGI-PGF)"/>
            <person name="Walter F."/>
            <person name="Albersmeier A."/>
            <person name="Kalinowski J."/>
            <person name="Ruckert C."/>
        </authorList>
    </citation>
    <scope>NUCLEOTIDE SEQUENCE</scope>
    <source>
        <strain evidence="7">KCTC 42590</strain>
    </source>
</reference>
<comment type="cofactor">
    <cofactor evidence="6">
        <name>Ca(2+)</name>
        <dbReference type="ChEBI" id="CHEBI:29108"/>
    </cofactor>
    <text evidence="6">Binds 1 Ca(2+) ion per dimer.</text>
</comment>
<dbReference type="Pfam" id="PF01804">
    <property type="entry name" value="Penicil_amidase"/>
    <property type="match status" value="1"/>
</dbReference>
<dbReference type="Proteomes" id="UP000630923">
    <property type="component" value="Unassembled WGS sequence"/>
</dbReference>
<dbReference type="InterPro" id="IPR029055">
    <property type="entry name" value="Ntn_hydrolases_N"/>
</dbReference>
<evidence type="ECO:0000256" key="1">
    <source>
        <dbReference type="ARBA" id="ARBA00006586"/>
    </source>
</evidence>
<keyword evidence="6" id="KW-0106">Calcium</keyword>
<keyword evidence="3" id="KW-0378">Hydrolase</keyword>
<evidence type="ECO:0000313" key="8">
    <source>
        <dbReference type="Proteomes" id="UP000630923"/>
    </source>
</evidence>
<keyword evidence="8" id="KW-1185">Reference proteome</keyword>
<dbReference type="SUPFAM" id="SSF56235">
    <property type="entry name" value="N-terminal nucleophile aminohydrolases (Ntn hydrolases)"/>
    <property type="match status" value="1"/>
</dbReference>
<name>A0A919E8K3_9PROT</name>
<evidence type="ECO:0000256" key="3">
    <source>
        <dbReference type="ARBA" id="ARBA00022801"/>
    </source>
</evidence>
<keyword evidence="4" id="KW-0865">Zymogen</keyword>
<gene>
    <name evidence="7" type="ORF">GCM10017044_18000</name>
</gene>
<evidence type="ECO:0000313" key="7">
    <source>
        <dbReference type="EMBL" id="GHF23828.1"/>
    </source>
</evidence>
<dbReference type="RefSeq" id="WP_191252146.1">
    <property type="nucleotide sequence ID" value="NZ_BNCI01000002.1"/>
</dbReference>
<feature type="binding site" evidence="6">
    <location>
        <position position="268"/>
    </location>
    <ligand>
        <name>Ca(2+)</name>
        <dbReference type="ChEBI" id="CHEBI:29108"/>
    </ligand>
</feature>
<dbReference type="InterPro" id="IPR023343">
    <property type="entry name" value="Penicillin_amidase_dom1"/>
</dbReference>
<dbReference type="Gene3D" id="2.30.120.10">
    <property type="match status" value="1"/>
</dbReference>
<dbReference type="GO" id="GO:0017000">
    <property type="term" value="P:antibiotic biosynthetic process"/>
    <property type="evidence" value="ECO:0007669"/>
    <property type="project" value="InterPro"/>
</dbReference>
<evidence type="ECO:0000256" key="5">
    <source>
        <dbReference type="PIRSR" id="PIRSR001227-1"/>
    </source>
</evidence>
<feature type="active site" description="Nucleophile" evidence="5">
    <location>
        <position position="198"/>
    </location>
</feature>
<dbReference type="PANTHER" id="PTHR34218">
    <property type="entry name" value="PEPTIDASE S45 PENICILLIN AMIDASE"/>
    <property type="match status" value="1"/>
</dbReference>
<dbReference type="InterPro" id="IPR002692">
    <property type="entry name" value="S45"/>
</dbReference>
<proteinExistence type="inferred from homology"/>
<evidence type="ECO:0000256" key="4">
    <source>
        <dbReference type="ARBA" id="ARBA00023145"/>
    </source>
</evidence>
<dbReference type="Gene3D" id="1.10.1400.10">
    <property type="match status" value="1"/>
</dbReference>
<dbReference type="AlphaFoldDB" id="A0A919E8K3"/>
<keyword evidence="2" id="KW-0732">Signal</keyword>
<dbReference type="EMBL" id="BNCI01000002">
    <property type="protein sequence ID" value="GHF23828.1"/>
    <property type="molecule type" value="Genomic_DNA"/>
</dbReference>
<organism evidence="7 8">
    <name type="scientific">Kordiimonas sediminis</name>
    <dbReference type="NCBI Taxonomy" id="1735581"/>
    <lineage>
        <taxon>Bacteria</taxon>
        <taxon>Pseudomonadati</taxon>
        <taxon>Pseudomonadota</taxon>
        <taxon>Alphaproteobacteria</taxon>
        <taxon>Kordiimonadales</taxon>
        <taxon>Kordiimonadaceae</taxon>
        <taxon>Kordiimonas</taxon>
    </lineage>
</organism>
<reference evidence="7" key="2">
    <citation type="submission" date="2020-09" db="EMBL/GenBank/DDBJ databases">
        <authorList>
            <person name="Sun Q."/>
            <person name="Kim S."/>
        </authorList>
    </citation>
    <scope>NUCLEOTIDE SEQUENCE</scope>
    <source>
        <strain evidence="7">KCTC 42590</strain>
    </source>
</reference>
<dbReference type="PIRSF" id="PIRSF001227">
    <property type="entry name" value="Pen_acylase"/>
    <property type="match status" value="1"/>
</dbReference>
<comment type="caution">
    <text evidence="7">The sequence shown here is derived from an EMBL/GenBank/DDBJ whole genome shotgun (WGS) entry which is preliminary data.</text>
</comment>
<comment type="similarity">
    <text evidence="1">Belongs to the peptidase S45 family.</text>
</comment>
<evidence type="ECO:0000256" key="6">
    <source>
        <dbReference type="PIRSR" id="PIRSR001227-2"/>
    </source>
</evidence>
<dbReference type="InterPro" id="IPR014395">
    <property type="entry name" value="Pen/GL7ACA/AHL_acylase"/>
</dbReference>
<evidence type="ECO:0000256" key="2">
    <source>
        <dbReference type="ARBA" id="ARBA00022729"/>
    </source>
</evidence>
<dbReference type="PANTHER" id="PTHR34218:SF3">
    <property type="entry name" value="ACYL-HOMOSERINE LACTONE ACYLASE PVDQ"/>
    <property type="match status" value="1"/>
</dbReference>
<protein>
    <submittedName>
        <fullName evidence="7">Penicillin amidase</fullName>
    </submittedName>
</protein>